<dbReference type="PANTHER" id="PTHR43798">
    <property type="entry name" value="MONOACYLGLYCEROL LIPASE"/>
    <property type="match status" value="1"/>
</dbReference>
<dbReference type="InterPro" id="IPR000073">
    <property type="entry name" value="AB_hydrolase_1"/>
</dbReference>
<feature type="domain" description="AB hydrolase-1" evidence="2">
    <location>
        <begin position="23"/>
        <end position="255"/>
    </location>
</feature>
<dbReference type="EMBL" id="NFEZ01000001">
    <property type="protein sequence ID" value="PLT48216.1"/>
    <property type="molecule type" value="Genomic_DNA"/>
</dbReference>
<dbReference type="PRINTS" id="PR00111">
    <property type="entry name" value="ABHYDROLASE"/>
</dbReference>
<dbReference type="Proteomes" id="UP000234789">
    <property type="component" value="Unassembled WGS sequence"/>
</dbReference>
<dbReference type="AlphaFoldDB" id="A0A2N5NCY4"/>
<keyword evidence="3" id="KW-0560">Oxidoreductase</keyword>
<dbReference type="EC" id="1.11.1.10" evidence="3"/>
<name>A0A2N5NCY4_9BACL</name>
<dbReference type="PANTHER" id="PTHR43798:SF31">
    <property type="entry name" value="AB HYDROLASE SUPERFAMILY PROTEIN YCLE"/>
    <property type="match status" value="1"/>
</dbReference>
<evidence type="ECO:0000259" key="2">
    <source>
        <dbReference type="Pfam" id="PF00561"/>
    </source>
</evidence>
<evidence type="ECO:0000313" key="4">
    <source>
        <dbReference type="Proteomes" id="UP000234789"/>
    </source>
</evidence>
<gene>
    <name evidence="3" type="ORF">B8V81_0348</name>
</gene>
<dbReference type="GO" id="GO:0016691">
    <property type="term" value="F:chloride peroxidase activity"/>
    <property type="evidence" value="ECO:0007669"/>
    <property type="project" value="UniProtKB-EC"/>
</dbReference>
<dbReference type="RefSeq" id="WP_101807568.1">
    <property type="nucleotide sequence ID" value="NZ_NFEZ01000001.1"/>
</dbReference>
<dbReference type="GO" id="GO:0016020">
    <property type="term" value="C:membrane"/>
    <property type="evidence" value="ECO:0007669"/>
    <property type="project" value="TreeGrafter"/>
</dbReference>
<dbReference type="SUPFAM" id="SSF53474">
    <property type="entry name" value="alpha/beta-Hydrolases"/>
    <property type="match status" value="1"/>
</dbReference>
<sequence length="275" mass="30334">MGKRIEVEPGVKLNVEDVGQGDPVVFLHGWPASSRMFEYQAMLLPRHGLRFVGIDFRGFGKSDAPWEGYGYDRMADDVRAVVDALGLERFTLVGFSMGGAIAARYMHRHHEHGAARLMLAGAAVPRFTQTSGFADGTPAQQVDKMLDDAHKDRPAMVEAFGKLFAAKTPSPPFAQWMGSICLESSAHGTVRAMESLRDEDLRQDLPAITVPTALLQGMKDKICPPELAERAHELVRHAELHRFEESGHAMLFDEPAKFNETLLAFAKPDAAVPRL</sequence>
<evidence type="ECO:0000256" key="1">
    <source>
        <dbReference type="ARBA" id="ARBA00022801"/>
    </source>
</evidence>
<dbReference type="InterPro" id="IPR000639">
    <property type="entry name" value="Epox_hydrolase-like"/>
</dbReference>
<keyword evidence="3" id="KW-0575">Peroxidase</keyword>
<evidence type="ECO:0000313" key="3">
    <source>
        <dbReference type="EMBL" id="PLT48216.1"/>
    </source>
</evidence>
<dbReference type="Pfam" id="PF00561">
    <property type="entry name" value="Abhydrolase_1"/>
    <property type="match status" value="1"/>
</dbReference>
<dbReference type="PRINTS" id="PR00412">
    <property type="entry name" value="EPOXHYDRLASE"/>
</dbReference>
<organism evidence="3 4">
    <name type="scientific">Paenibacillus pasadenensis</name>
    <dbReference type="NCBI Taxonomy" id="217090"/>
    <lineage>
        <taxon>Bacteria</taxon>
        <taxon>Bacillati</taxon>
        <taxon>Bacillota</taxon>
        <taxon>Bacilli</taxon>
        <taxon>Bacillales</taxon>
        <taxon>Paenibacillaceae</taxon>
        <taxon>Paenibacillus</taxon>
    </lineage>
</organism>
<dbReference type="Gene3D" id="3.40.50.1820">
    <property type="entry name" value="alpha/beta hydrolase"/>
    <property type="match status" value="1"/>
</dbReference>
<dbReference type="InterPro" id="IPR029058">
    <property type="entry name" value="AB_hydrolase_fold"/>
</dbReference>
<proteinExistence type="predicted"/>
<accession>A0A2N5NCY4</accession>
<protein>
    <submittedName>
        <fullName evidence="3">Non-heme chloroperoxidase</fullName>
        <ecNumber evidence="3">1.11.1.10</ecNumber>
    </submittedName>
</protein>
<comment type="caution">
    <text evidence="3">The sequence shown here is derived from an EMBL/GenBank/DDBJ whole genome shotgun (WGS) entry which is preliminary data.</text>
</comment>
<dbReference type="GO" id="GO:0016787">
    <property type="term" value="F:hydrolase activity"/>
    <property type="evidence" value="ECO:0007669"/>
    <property type="project" value="UniProtKB-KW"/>
</dbReference>
<keyword evidence="1" id="KW-0378">Hydrolase</keyword>
<keyword evidence="4" id="KW-1185">Reference proteome</keyword>
<dbReference type="InterPro" id="IPR050266">
    <property type="entry name" value="AB_hydrolase_sf"/>
</dbReference>
<reference evidence="3 4" key="1">
    <citation type="submission" date="2017-05" db="EMBL/GenBank/DDBJ databases">
        <title>Functional genome analysis of Paenibacillus pasadenensis strain R16: insights on endophytic life style and antifungal activity.</title>
        <authorList>
            <person name="Passera A."/>
            <person name="Marcolungo L."/>
            <person name="Casati P."/>
            <person name="Brasca M."/>
            <person name="Quaglino F."/>
            <person name="Delledonne M."/>
        </authorList>
    </citation>
    <scope>NUCLEOTIDE SEQUENCE [LARGE SCALE GENOMIC DNA]</scope>
    <source>
        <strain evidence="3 4">R16</strain>
    </source>
</reference>